<keyword evidence="1" id="KW-1133">Transmembrane helix</keyword>
<dbReference type="EMBL" id="UOGJ01000007">
    <property type="protein sequence ID" value="VAX34823.1"/>
    <property type="molecule type" value="Genomic_DNA"/>
</dbReference>
<dbReference type="InterPro" id="IPR032806">
    <property type="entry name" value="YbfD_N"/>
</dbReference>
<feature type="transmembrane region" description="Helical" evidence="1">
    <location>
        <begin position="20"/>
        <end position="37"/>
    </location>
</feature>
<reference evidence="3" key="1">
    <citation type="submission" date="2018-06" db="EMBL/GenBank/DDBJ databases">
        <authorList>
            <person name="Zhirakovskaya E."/>
        </authorList>
    </citation>
    <scope>NUCLEOTIDE SEQUENCE</scope>
</reference>
<accession>A0A3B1DDA5</accession>
<organism evidence="3">
    <name type="scientific">hydrothermal vent metagenome</name>
    <dbReference type="NCBI Taxonomy" id="652676"/>
    <lineage>
        <taxon>unclassified sequences</taxon>
        <taxon>metagenomes</taxon>
        <taxon>ecological metagenomes</taxon>
    </lineage>
</organism>
<feature type="domain" description="H repeat-associated protein N-terminal" evidence="2">
    <location>
        <begin position="6"/>
        <end position="88"/>
    </location>
</feature>
<dbReference type="Pfam" id="PF13808">
    <property type="entry name" value="DDE_Tnp_1_assoc"/>
    <property type="match status" value="1"/>
</dbReference>
<dbReference type="AlphaFoldDB" id="A0A3B1DDA5"/>
<proteinExistence type="predicted"/>
<protein>
    <recommendedName>
        <fullName evidence="2">H repeat-associated protein N-terminal domain-containing protein</fullName>
    </recommendedName>
</protein>
<keyword evidence="1" id="KW-0472">Membrane</keyword>
<evidence type="ECO:0000313" key="3">
    <source>
        <dbReference type="EMBL" id="VAX34823.1"/>
    </source>
</evidence>
<name>A0A3B1DDA5_9ZZZZ</name>
<sequence length="89" mass="10530">MLESFLFEIKDKRRGKAKQYKLGHILLISILAILSAADSYRKIHKFIEVHYKKLDKEFDLKWKDIPAYTTIRNIIQGCDRSSLEKAFRS</sequence>
<evidence type="ECO:0000259" key="2">
    <source>
        <dbReference type="Pfam" id="PF13808"/>
    </source>
</evidence>
<keyword evidence="1" id="KW-0812">Transmembrane</keyword>
<evidence type="ECO:0000256" key="1">
    <source>
        <dbReference type="SAM" id="Phobius"/>
    </source>
</evidence>
<gene>
    <name evidence="3" type="ORF">MNBD_UNCLBAC01-955</name>
</gene>